<dbReference type="PANTHER" id="PTHR34387:SF2">
    <property type="entry name" value="SLR1258 PROTEIN"/>
    <property type="match status" value="1"/>
</dbReference>
<evidence type="ECO:0000313" key="2">
    <source>
        <dbReference type="Proteomes" id="UP001445335"/>
    </source>
</evidence>
<dbReference type="AlphaFoldDB" id="A0AAW1RFE4"/>
<dbReference type="Proteomes" id="UP001445335">
    <property type="component" value="Unassembled WGS sequence"/>
</dbReference>
<dbReference type="Pfam" id="PF04402">
    <property type="entry name" value="SIMPL"/>
    <property type="match status" value="1"/>
</dbReference>
<accession>A0AAW1RFE4</accession>
<dbReference type="InterPro" id="IPR007497">
    <property type="entry name" value="SIMPL/DUF541"/>
</dbReference>
<dbReference type="EMBL" id="JALJOU010000038">
    <property type="protein sequence ID" value="KAK9832800.1"/>
    <property type="molecule type" value="Genomic_DNA"/>
</dbReference>
<reference evidence="1 2" key="1">
    <citation type="journal article" date="2024" name="Nat. Commun.">
        <title>Phylogenomics reveals the evolutionary origins of lichenization in chlorophyte algae.</title>
        <authorList>
            <person name="Puginier C."/>
            <person name="Libourel C."/>
            <person name="Otte J."/>
            <person name="Skaloud P."/>
            <person name="Haon M."/>
            <person name="Grisel S."/>
            <person name="Petersen M."/>
            <person name="Berrin J.G."/>
            <person name="Delaux P.M."/>
            <person name="Dal Grande F."/>
            <person name="Keller J."/>
        </authorList>
    </citation>
    <scope>NUCLEOTIDE SEQUENCE [LARGE SCALE GENOMIC DNA]</scope>
    <source>
        <strain evidence="1 2">SAG 245.80</strain>
    </source>
</reference>
<organism evidence="1 2">
    <name type="scientific">Elliptochloris bilobata</name>
    <dbReference type="NCBI Taxonomy" id="381761"/>
    <lineage>
        <taxon>Eukaryota</taxon>
        <taxon>Viridiplantae</taxon>
        <taxon>Chlorophyta</taxon>
        <taxon>core chlorophytes</taxon>
        <taxon>Trebouxiophyceae</taxon>
        <taxon>Trebouxiophyceae incertae sedis</taxon>
        <taxon>Elliptochloris clade</taxon>
        <taxon>Elliptochloris</taxon>
    </lineage>
</organism>
<dbReference type="GO" id="GO:0006974">
    <property type="term" value="P:DNA damage response"/>
    <property type="evidence" value="ECO:0007669"/>
    <property type="project" value="TreeGrafter"/>
</dbReference>
<evidence type="ECO:0000313" key="1">
    <source>
        <dbReference type="EMBL" id="KAK9832800.1"/>
    </source>
</evidence>
<proteinExistence type="predicted"/>
<dbReference type="PANTHER" id="PTHR34387">
    <property type="entry name" value="SLR1258 PROTEIN"/>
    <property type="match status" value="1"/>
</dbReference>
<gene>
    <name evidence="1" type="ORF">WJX81_002166</name>
</gene>
<keyword evidence="2" id="KW-1185">Reference proteome</keyword>
<sequence length="183" mass="19115">MAEWKLLQIRPASLNQVVSALSQTANGAAGAISVTTDSISVSPATSFNSKTQTTMRLGYQMQQVLRVSIQNVTSQLLASVVDSVVKTGDVSIGSINFGLQRGTVQRMTLEGRTRATADAAGTARLYAQALDAELGSVISLAELSVNTSPVGSTGGSEMPMDNNMARSASIGQQAVTLRYLCCP</sequence>
<dbReference type="Gene3D" id="3.30.110.170">
    <property type="entry name" value="Protein of unknown function (DUF541), domain 1"/>
    <property type="match status" value="1"/>
</dbReference>
<comment type="caution">
    <text evidence="1">The sequence shown here is derived from an EMBL/GenBank/DDBJ whole genome shotgun (WGS) entry which is preliminary data.</text>
</comment>
<dbReference type="InterPro" id="IPR052022">
    <property type="entry name" value="26kDa_periplasmic_antigen"/>
</dbReference>
<name>A0AAW1RFE4_9CHLO</name>
<protein>
    <submittedName>
        <fullName evidence="1">Uncharacterized protein</fullName>
    </submittedName>
</protein>